<evidence type="ECO:0000259" key="6">
    <source>
        <dbReference type="PROSITE" id="PS51007"/>
    </source>
</evidence>
<evidence type="ECO:0000256" key="1">
    <source>
        <dbReference type="ARBA" id="ARBA00022617"/>
    </source>
</evidence>
<keyword evidence="2 4" id="KW-0479">Metal-binding</keyword>
<keyword evidence="3 4" id="KW-0408">Iron</keyword>
<dbReference type="InterPro" id="IPR051459">
    <property type="entry name" value="Cytochrome_c-type_DH"/>
</dbReference>
<protein>
    <recommendedName>
        <fullName evidence="6">Cytochrome c domain-containing protein</fullName>
    </recommendedName>
</protein>
<evidence type="ECO:0000313" key="7">
    <source>
        <dbReference type="EMBL" id="SBP86983.1"/>
    </source>
</evidence>
<dbReference type="InterPro" id="IPR009056">
    <property type="entry name" value="Cyt_c-like_dom"/>
</dbReference>
<dbReference type="GO" id="GO:0009055">
    <property type="term" value="F:electron transfer activity"/>
    <property type="evidence" value="ECO:0007669"/>
    <property type="project" value="InterPro"/>
</dbReference>
<dbReference type="GO" id="GO:0020037">
    <property type="term" value="F:heme binding"/>
    <property type="evidence" value="ECO:0007669"/>
    <property type="project" value="InterPro"/>
</dbReference>
<dbReference type="PANTHER" id="PTHR35008">
    <property type="entry name" value="BLL4482 PROTEIN-RELATED"/>
    <property type="match status" value="1"/>
</dbReference>
<dbReference type="PROSITE" id="PS51007">
    <property type="entry name" value="CYTC"/>
    <property type="match status" value="1"/>
</dbReference>
<feature type="compositionally biased region" description="Basic residues" evidence="5">
    <location>
        <begin position="1"/>
        <end position="25"/>
    </location>
</feature>
<feature type="domain" description="Cytochrome c" evidence="6">
    <location>
        <begin position="43"/>
        <end position="123"/>
    </location>
</feature>
<dbReference type="AlphaFoldDB" id="A0A238D149"/>
<dbReference type="PANTHER" id="PTHR35008:SF8">
    <property type="entry name" value="ALCOHOL DEHYDROGENASE CYTOCHROME C SUBUNIT"/>
    <property type="match status" value="1"/>
</dbReference>
<gene>
    <name evidence="7" type="ORF">THIARS_50231</name>
</gene>
<dbReference type="InterPro" id="IPR036909">
    <property type="entry name" value="Cyt_c-like_dom_sf"/>
</dbReference>
<keyword evidence="8" id="KW-1185">Reference proteome</keyword>
<accession>A0A238D149</accession>
<dbReference type="Proteomes" id="UP000214566">
    <property type="component" value="Unassembled WGS sequence"/>
</dbReference>
<dbReference type="SUPFAM" id="SSF46626">
    <property type="entry name" value="Cytochrome c"/>
    <property type="match status" value="1"/>
</dbReference>
<sequence length="165" mass="17725">MRWRQRFAQRPHLSRWPRPAPKRAQARPSTLIKATNGAIYTTAQAKQGEAIYTQSCASCHGTNLQGVAAPAIAGKDFLGTAQKNGWTIGILRTIVTENMPFNNPGSLTAGQYAEVLAYLLAANCYPAGTTPFPEHATANLAHLKITEPSHLAGTPDRFGVCSVVP</sequence>
<dbReference type="Gene3D" id="1.10.760.10">
    <property type="entry name" value="Cytochrome c-like domain"/>
    <property type="match status" value="1"/>
</dbReference>
<dbReference type="GO" id="GO:0046872">
    <property type="term" value="F:metal ion binding"/>
    <property type="evidence" value="ECO:0007669"/>
    <property type="project" value="UniProtKB-KW"/>
</dbReference>
<proteinExistence type="predicted"/>
<keyword evidence="1 4" id="KW-0349">Heme</keyword>
<reference evidence="7 8" key="1">
    <citation type="submission" date="2016-06" db="EMBL/GenBank/DDBJ databases">
        <authorList>
            <person name="Kjaerup R.B."/>
            <person name="Dalgaard T.S."/>
            <person name="Juul-Madsen H.R."/>
        </authorList>
    </citation>
    <scope>NUCLEOTIDE SEQUENCE [LARGE SCALE GENOMIC DNA]</scope>
    <source>
        <strain evidence="7 8">DSM 16361</strain>
    </source>
</reference>
<evidence type="ECO:0000256" key="2">
    <source>
        <dbReference type="ARBA" id="ARBA00022723"/>
    </source>
</evidence>
<organism evidence="7 8">
    <name type="scientific">Thiomonas delicata</name>
    <name type="common">Thiomonas cuprina</name>
    <dbReference type="NCBI Taxonomy" id="364030"/>
    <lineage>
        <taxon>Bacteria</taxon>
        <taxon>Pseudomonadati</taxon>
        <taxon>Pseudomonadota</taxon>
        <taxon>Betaproteobacteria</taxon>
        <taxon>Burkholderiales</taxon>
        <taxon>Thiomonas</taxon>
    </lineage>
</organism>
<evidence type="ECO:0000313" key="8">
    <source>
        <dbReference type="Proteomes" id="UP000214566"/>
    </source>
</evidence>
<evidence type="ECO:0000256" key="3">
    <source>
        <dbReference type="ARBA" id="ARBA00023004"/>
    </source>
</evidence>
<dbReference type="Pfam" id="PF13442">
    <property type="entry name" value="Cytochrome_CBB3"/>
    <property type="match status" value="1"/>
</dbReference>
<dbReference type="EMBL" id="FLMQ01000045">
    <property type="protein sequence ID" value="SBP86983.1"/>
    <property type="molecule type" value="Genomic_DNA"/>
</dbReference>
<name>A0A238D149_THIDL</name>
<evidence type="ECO:0000256" key="5">
    <source>
        <dbReference type="SAM" id="MobiDB-lite"/>
    </source>
</evidence>
<feature type="region of interest" description="Disordered" evidence="5">
    <location>
        <begin position="1"/>
        <end position="28"/>
    </location>
</feature>
<evidence type="ECO:0000256" key="4">
    <source>
        <dbReference type="PROSITE-ProRule" id="PRU00433"/>
    </source>
</evidence>